<dbReference type="SUPFAM" id="SSF56349">
    <property type="entry name" value="DNA breaking-rejoining enzymes"/>
    <property type="match status" value="1"/>
</dbReference>
<dbReference type="EMBL" id="CP060780">
    <property type="protein sequence ID" value="QNP43756.1"/>
    <property type="molecule type" value="Genomic_DNA"/>
</dbReference>
<dbReference type="Proteomes" id="UP000516134">
    <property type="component" value="Chromosome"/>
</dbReference>
<dbReference type="Pfam" id="PF00589">
    <property type="entry name" value="Phage_integrase"/>
    <property type="match status" value="1"/>
</dbReference>
<organism evidence="6 7">
    <name type="scientific">Sphingomonas daechungensis</name>
    <dbReference type="NCBI Taxonomy" id="1176646"/>
    <lineage>
        <taxon>Bacteria</taxon>
        <taxon>Pseudomonadati</taxon>
        <taxon>Pseudomonadota</taxon>
        <taxon>Alphaproteobacteria</taxon>
        <taxon>Sphingomonadales</taxon>
        <taxon>Sphingomonadaceae</taxon>
        <taxon>Sphingomonas</taxon>
    </lineage>
</organism>
<dbReference type="Gene3D" id="1.10.443.10">
    <property type="entry name" value="Intergrase catalytic core"/>
    <property type="match status" value="1"/>
</dbReference>
<comment type="similarity">
    <text evidence="1">Belongs to the 'phage' integrase family.</text>
</comment>
<keyword evidence="2" id="KW-0229">DNA integration</keyword>
<gene>
    <name evidence="6" type="ORF">H9L15_03595</name>
</gene>
<evidence type="ECO:0000313" key="7">
    <source>
        <dbReference type="Proteomes" id="UP000516134"/>
    </source>
</evidence>
<dbReference type="PANTHER" id="PTHR30349:SF41">
    <property type="entry name" value="INTEGRASE_RECOMBINASE PROTEIN MJ0367-RELATED"/>
    <property type="match status" value="1"/>
</dbReference>
<evidence type="ECO:0000256" key="1">
    <source>
        <dbReference type="ARBA" id="ARBA00008857"/>
    </source>
</evidence>
<evidence type="ECO:0000256" key="4">
    <source>
        <dbReference type="ARBA" id="ARBA00023172"/>
    </source>
</evidence>
<evidence type="ECO:0000259" key="5">
    <source>
        <dbReference type="PROSITE" id="PS51898"/>
    </source>
</evidence>
<reference evidence="6 7" key="1">
    <citation type="submission" date="2020-08" db="EMBL/GenBank/DDBJ databases">
        <title>Genome sequence of Sphingomonas daechungensis KACC 18115T.</title>
        <authorList>
            <person name="Hyun D.-W."/>
            <person name="Bae J.-W."/>
        </authorList>
    </citation>
    <scope>NUCLEOTIDE SEQUENCE [LARGE SCALE GENOMIC DNA]</scope>
    <source>
        <strain evidence="6 7">KACC 18115</strain>
    </source>
</reference>
<evidence type="ECO:0000313" key="6">
    <source>
        <dbReference type="EMBL" id="QNP43756.1"/>
    </source>
</evidence>
<protein>
    <submittedName>
        <fullName evidence="6">Tyrosine-type recombinase/integrase</fullName>
    </submittedName>
</protein>
<dbReference type="InterPro" id="IPR013762">
    <property type="entry name" value="Integrase-like_cat_sf"/>
</dbReference>
<dbReference type="InterPro" id="IPR002104">
    <property type="entry name" value="Integrase_catalytic"/>
</dbReference>
<proteinExistence type="inferred from homology"/>
<name>A0ABX6T2Q2_9SPHN</name>
<dbReference type="PROSITE" id="PS51898">
    <property type="entry name" value="TYR_RECOMBINASE"/>
    <property type="match status" value="1"/>
</dbReference>
<evidence type="ECO:0000256" key="3">
    <source>
        <dbReference type="ARBA" id="ARBA00023125"/>
    </source>
</evidence>
<sequence>MQAMLKAADDLASEDPRLPVLLRVVMLTGLRASEVRGFPLEKADLKASCLTVAQRADRWNVIGPPKSDAGHRTIPIGPSLTTILKAWKLRCKPSELGLMFPNRRGGVIDQKGFIGLLLKIQIAAGLAIDTGRRDRKGESVYRARYDWHHLRHVAASSWLNDGIDLKRLQTWIGHENIQLTIDVYGHLVVDARKDAELALKAEKSLLAT</sequence>
<keyword evidence="4" id="KW-0233">DNA recombination</keyword>
<dbReference type="InterPro" id="IPR050090">
    <property type="entry name" value="Tyrosine_recombinase_XerCD"/>
</dbReference>
<dbReference type="PANTHER" id="PTHR30349">
    <property type="entry name" value="PHAGE INTEGRASE-RELATED"/>
    <property type="match status" value="1"/>
</dbReference>
<keyword evidence="3" id="KW-0238">DNA-binding</keyword>
<dbReference type="InterPro" id="IPR011010">
    <property type="entry name" value="DNA_brk_join_enz"/>
</dbReference>
<evidence type="ECO:0000256" key="2">
    <source>
        <dbReference type="ARBA" id="ARBA00022908"/>
    </source>
</evidence>
<keyword evidence="7" id="KW-1185">Reference proteome</keyword>
<feature type="domain" description="Tyr recombinase" evidence="5">
    <location>
        <begin position="1"/>
        <end position="199"/>
    </location>
</feature>
<accession>A0ABX6T2Q2</accession>